<gene>
    <name evidence="1" type="ORF">PSYJA_44301</name>
</gene>
<feature type="non-terminal residue" evidence="1">
    <location>
        <position position="1"/>
    </location>
</feature>
<evidence type="ECO:0000313" key="1">
    <source>
        <dbReference type="EMBL" id="EGH35683.1"/>
    </source>
</evidence>
<protein>
    <submittedName>
        <fullName evidence="1">Amino acid adenylation</fullName>
    </submittedName>
</protein>
<comment type="caution">
    <text evidence="1">The sequence shown here is derived from an EMBL/GenBank/DDBJ whole genome shotgun (WGS) entry which is preliminary data.</text>
</comment>
<dbReference type="AlphaFoldDB" id="F3FZP1"/>
<sequence length="41" mass="4366">SQMALTTAAQRVDLDNLTLDGLKDTDLALPQSSESVAYLIS</sequence>
<reference evidence="1 2" key="1">
    <citation type="journal article" date="2011" name="PLoS Pathog.">
        <title>Dynamic evolution of pathogenicity revealed by sequencing and comparative genomics of 19 Pseudomonas syringae isolates.</title>
        <authorList>
            <person name="Baltrus D.A."/>
            <person name="Nishimura M.T."/>
            <person name="Romanchuk A."/>
            <person name="Chang J.H."/>
            <person name="Mukhtar M.S."/>
            <person name="Cherkis K."/>
            <person name="Roach J."/>
            <person name="Grant S.R."/>
            <person name="Jones C.D."/>
            <person name="Dangl J.L."/>
        </authorList>
    </citation>
    <scope>NUCLEOTIDE SEQUENCE [LARGE SCALE GENOMIC DNA]</scope>
    <source>
        <strain evidence="2">M301072PT</strain>
    </source>
</reference>
<feature type="non-terminal residue" evidence="1">
    <location>
        <position position="41"/>
    </location>
</feature>
<organism evidence="1 2">
    <name type="scientific">Pseudomonas syringae pv. japonica str. M301072</name>
    <dbReference type="NCBI Taxonomy" id="629262"/>
    <lineage>
        <taxon>Bacteria</taxon>
        <taxon>Pseudomonadati</taxon>
        <taxon>Pseudomonadota</taxon>
        <taxon>Gammaproteobacteria</taxon>
        <taxon>Pseudomonadales</taxon>
        <taxon>Pseudomonadaceae</taxon>
        <taxon>Pseudomonas</taxon>
        <taxon>Pseudomonas syringae</taxon>
    </lineage>
</organism>
<accession>F3FZP1</accession>
<dbReference type="Proteomes" id="UP000004471">
    <property type="component" value="Unassembled WGS sequence"/>
</dbReference>
<name>F3FZP1_PSESX</name>
<dbReference type="EMBL" id="AEAH01003910">
    <property type="protein sequence ID" value="EGH35683.1"/>
    <property type="molecule type" value="Genomic_DNA"/>
</dbReference>
<proteinExistence type="predicted"/>
<dbReference type="HOGENOM" id="CLU_3281703_0_0_6"/>
<evidence type="ECO:0000313" key="2">
    <source>
        <dbReference type="Proteomes" id="UP000004471"/>
    </source>
</evidence>